<evidence type="ECO:0000313" key="1">
    <source>
        <dbReference type="EMBL" id="KAL1281706.1"/>
    </source>
</evidence>
<name>A0ABR3NYQ0_9TELE</name>
<dbReference type="EMBL" id="JAYMGO010000001">
    <property type="protein sequence ID" value="KAL1281706.1"/>
    <property type="molecule type" value="Genomic_DNA"/>
</dbReference>
<comment type="caution">
    <text evidence="1">The sequence shown here is derived from an EMBL/GenBank/DDBJ whole genome shotgun (WGS) entry which is preliminary data.</text>
</comment>
<dbReference type="Proteomes" id="UP001558613">
    <property type="component" value="Unassembled WGS sequence"/>
</dbReference>
<proteinExistence type="predicted"/>
<sequence>MKAAAHAHMPELKSDICTLTCFCRKRQLSCRSQRSGSRTMRERVRLLAFILLEGCWETKGRGSDGRSQVQRQLFGGAAEGEEDGWVWDEQNTM</sequence>
<evidence type="ECO:0000313" key="2">
    <source>
        <dbReference type="Proteomes" id="UP001558613"/>
    </source>
</evidence>
<keyword evidence="2" id="KW-1185">Reference proteome</keyword>
<gene>
    <name evidence="1" type="ORF">QQF64_000509</name>
</gene>
<organism evidence="1 2">
    <name type="scientific">Cirrhinus molitorella</name>
    <name type="common">mud carp</name>
    <dbReference type="NCBI Taxonomy" id="172907"/>
    <lineage>
        <taxon>Eukaryota</taxon>
        <taxon>Metazoa</taxon>
        <taxon>Chordata</taxon>
        <taxon>Craniata</taxon>
        <taxon>Vertebrata</taxon>
        <taxon>Euteleostomi</taxon>
        <taxon>Actinopterygii</taxon>
        <taxon>Neopterygii</taxon>
        <taxon>Teleostei</taxon>
        <taxon>Ostariophysi</taxon>
        <taxon>Cypriniformes</taxon>
        <taxon>Cyprinidae</taxon>
        <taxon>Labeoninae</taxon>
        <taxon>Labeonini</taxon>
        <taxon>Cirrhinus</taxon>
    </lineage>
</organism>
<protein>
    <submittedName>
        <fullName evidence="1">Uncharacterized protein</fullName>
    </submittedName>
</protein>
<reference evidence="1 2" key="1">
    <citation type="submission" date="2023-09" db="EMBL/GenBank/DDBJ databases">
        <authorList>
            <person name="Wang M."/>
        </authorList>
    </citation>
    <scope>NUCLEOTIDE SEQUENCE [LARGE SCALE GENOMIC DNA]</scope>
    <source>
        <strain evidence="1">GT-2023</strain>
        <tissue evidence="1">Liver</tissue>
    </source>
</reference>
<accession>A0ABR3NYQ0</accession>